<dbReference type="EMBL" id="JBHSAB010000010">
    <property type="protein sequence ID" value="MFC3908677.1"/>
    <property type="molecule type" value="Genomic_DNA"/>
</dbReference>
<proteinExistence type="predicted"/>
<accession>A0ABV8CFE1</accession>
<dbReference type="RefSeq" id="WP_382342180.1">
    <property type="nucleotide sequence ID" value="NZ_JBHSAB010000010.1"/>
</dbReference>
<evidence type="ECO:0000313" key="2">
    <source>
        <dbReference type="EMBL" id="MFC3908677.1"/>
    </source>
</evidence>
<feature type="region of interest" description="Disordered" evidence="1">
    <location>
        <begin position="132"/>
        <end position="181"/>
    </location>
</feature>
<sequence>MITLVDYDGLIIQALHKSRNQDSSILAKELLEQRKDCADDNNVKSLDNYIKAWQQDLEKVEPAYRNGFLNNWSTFTAQENAGLTRFQIVSVTQLKYIVNRNPDWFGPLKEFVYKYHKSDYVRQYLHTALTPQGPKTAEASAPAPKASEPPKAPTTQSFFDRPHPPASTLLPCTGPGCNTSI</sequence>
<keyword evidence="3" id="KW-1185">Reference proteome</keyword>
<name>A0ABV8CFE1_9GAMM</name>
<evidence type="ECO:0000313" key="3">
    <source>
        <dbReference type="Proteomes" id="UP001595758"/>
    </source>
</evidence>
<comment type="caution">
    <text evidence="2">The sequence shown here is derived from an EMBL/GenBank/DDBJ whole genome shotgun (WGS) entry which is preliminary data.</text>
</comment>
<reference evidence="3" key="1">
    <citation type="journal article" date="2019" name="Int. J. Syst. Evol. Microbiol.">
        <title>The Global Catalogue of Microorganisms (GCM) 10K type strain sequencing project: providing services to taxonomists for standard genome sequencing and annotation.</title>
        <authorList>
            <consortium name="The Broad Institute Genomics Platform"/>
            <consortium name="The Broad Institute Genome Sequencing Center for Infectious Disease"/>
            <person name="Wu L."/>
            <person name="Ma J."/>
        </authorList>
    </citation>
    <scope>NUCLEOTIDE SEQUENCE [LARGE SCALE GENOMIC DNA]</scope>
    <source>
        <strain evidence="3">CCUG 59858</strain>
    </source>
</reference>
<feature type="compositionally biased region" description="Low complexity" evidence="1">
    <location>
        <begin position="134"/>
        <end position="146"/>
    </location>
</feature>
<dbReference type="Proteomes" id="UP001595758">
    <property type="component" value="Unassembled WGS sequence"/>
</dbReference>
<protein>
    <submittedName>
        <fullName evidence="2">Uncharacterized protein</fullName>
    </submittedName>
</protein>
<evidence type="ECO:0000256" key="1">
    <source>
        <dbReference type="SAM" id="MobiDB-lite"/>
    </source>
</evidence>
<gene>
    <name evidence="2" type="ORF">ACFORL_06250</name>
</gene>
<organism evidence="2 3">
    <name type="scientific">Legionella dresdenensis</name>
    <dbReference type="NCBI Taxonomy" id="450200"/>
    <lineage>
        <taxon>Bacteria</taxon>
        <taxon>Pseudomonadati</taxon>
        <taxon>Pseudomonadota</taxon>
        <taxon>Gammaproteobacteria</taxon>
        <taxon>Legionellales</taxon>
        <taxon>Legionellaceae</taxon>
        <taxon>Legionella</taxon>
    </lineage>
</organism>